<dbReference type="Proteomes" id="UP000635606">
    <property type="component" value="Unassembled WGS sequence"/>
</dbReference>
<dbReference type="Gene3D" id="1.50.10.10">
    <property type="match status" value="1"/>
</dbReference>
<dbReference type="GO" id="GO:0004573">
    <property type="term" value="F:Glc3Man9GlcNAc2 oligosaccharide glucosidase activity"/>
    <property type="evidence" value="ECO:0007669"/>
    <property type="project" value="InterPro"/>
</dbReference>
<dbReference type="InterPro" id="IPR004888">
    <property type="entry name" value="Glycoside_hydrolase_63"/>
</dbReference>
<comment type="similarity">
    <text evidence="1">Belongs to the glycosyl hydrolase 63 family.</text>
</comment>
<protein>
    <recommendedName>
        <fullName evidence="4">Mannosylglycerate hydrolase MGH1-like glycoside hydrolase domain-containing protein</fullName>
    </recommendedName>
</protein>
<evidence type="ECO:0000256" key="2">
    <source>
        <dbReference type="ARBA" id="ARBA00022801"/>
    </source>
</evidence>
<accession>A0A8J4A255</accession>
<dbReference type="SUPFAM" id="SSF48208">
    <property type="entry name" value="Six-hairpin glycosidases"/>
    <property type="match status" value="1"/>
</dbReference>
<dbReference type="GO" id="GO:0006487">
    <property type="term" value="P:protein N-linked glycosylation"/>
    <property type="evidence" value="ECO:0007669"/>
    <property type="project" value="TreeGrafter"/>
</dbReference>
<evidence type="ECO:0000256" key="3">
    <source>
        <dbReference type="ARBA" id="ARBA00023295"/>
    </source>
</evidence>
<feature type="domain" description="Mannosylglycerate hydrolase MGH1-like glycoside hydrolase" evidence="4">
    <location>
        <begin position="251"/>
        <end position="554"/>
    </location>
</feature>
<sequence length="574" mass="62761">MTAPSRLTFSVQDIPFSRAGSWFGISPVVAEKTYADDLHLVSHQTGLHPVLRLVPRDGAGTAATTVTATPAALSWTGADGCAEVAYETTDTVRLRGRGLGMAVSAAASTLTPFDGTYLYRDPVDGAYVFTHYGTGRRYRVTVLSGEVDATGLEALGTAERVVVVAGTRPWELAVEEYDGARPPYRADLPFDRVVQAVADEFDAFVDAVAPWRTAGTSAAGLAAYVLWSATVAPAGFLRRPAVLMSKHWMDKVWSWDHCFNALALADGRPDLAWHQFRLVFDHQDPAGAVPDSITHSEVLYNFVKPPVHGWALRRLRRQLPAVDTDELRTTYTSLARWTGFWLSHRRAPGEVLPHYTHGNDSGWDNATTFDAHRVVQSADLAAFLVLQLRELADLATALGLADEASHWTVTADRVRAAMLETLWTGDRFAARRPGTTTTWTGESLLDCMAIALGDELPPAVSDALAARIRTHLTAFGPATQHPDSPRYEPDGYWRGPIWAPSTLLVEDGLRRAGHVRLADDISDRFRALCERSGFAENFDALTGAGLRDRAYTWTASVYLVLAADHVRRSATDVP</sequence>
<dbReference type="PANTHER" id="PTHR10412:SF11">
    <property type="entry name" value="MANNOSYL-OLIGOSACCHARIDE GLUCOSIDASE"/>
    <property type="match status" value="1"/>
</dbReference>
<keyword evidence="3" id="KW-0326">Glycosidase</keyword>
<dbReference type="EMBL" id="BOPH01000102">
    <property type="protein sequence ID" value="GIJ72465.1"/>
    <property type="molecule type" value="Genomic_DNA"/>
</dbReference>
<dbReference type="InterPro" id="IPR008928">
    <property type="entry name" value="6-hairpin_glycosidase_sf"/>
</dbReference>
<dbReference type="InterPro" id="IPR054491">
    <property type="entry name" value="MGH1-like_GH"/>
</dbReference>
<evidence type="ECO:0000256" key="1">
    <source>
        <dbReference type="ARBA" id="ARBA00010833"/>
    </source>
</evidence>
<dbReference type="InterPro" id="IPR012341">
    <property type="entry name" value="6hp_glycosidase-like_sf"/>
</dbReference>
<evidence type="ECO:0000259" key="4">
    <source>
        <dbReference type="Pfam" id="PF22422"/>
    </source>
</evidence>
<gene>
    <name evidence="5" type="ORF">Voc01_073820</name>
</gene>
<evidence type="ECO:0000313" key="5">
    <source>
        <dbReference type="EMBL" id="GIJ72465.1"/>
    </source>
</evidence>
<comment type="caution">
    <text evidence="5">The sequence shown here is derived from an EMBL/GenBank/DDBJ whole genome shotgun (WGS) entry which is preliminary data.</text>
</comment>
<organism evidence="5 6">
    <name type="scientific">Virgisporangium ochraceum</name>
    <dbReference type="NCBI Taxonomy" id="65505"/>
    <lineage>
        <taxon>Bacteria</taxon>
        <taxon>Bacillati</taxon>
        <taxon>Actinomycetota</taxon>
        <taxon>Actinomycetes</taxon>
        <taxon>Micromonosporales</taxon>
        <taxon>Micromonosporaceae</taxon>
        <taxon>Virgisporangium</taxon>
    </lineage>
</organism>
<reference evidence="5" key="1">
    <citation type="submission" date="2021-01" db="EMBL/GenBank/DDBJ databases">
        <title>Whole genome shotgun sequence of Virgisporangium ochraceum NBRC 16418.</title>
        <authorList>
            <person name="Komaki H."/>
            <person name="Tamura T."/>
        </authorList>
    </citation>
    <scope>NUCLEOTIDE SEQUENCE</scope>
    <source>
        <strain evidence="5">NBRC 16418</strain>
    </source>
</reference>
<dbReference type="GO" id="GO:0009311">
    <property type="term" value="P:oligosaccharide metabolic process"/>
    <property type="evidence" value="ECO:0007669"/>
    <property type="project" value="InterPro"/>
</dbReference>
<dbReference type="Pfam" id="PF22422">
    <property type="entry name" value="MGH1-like_GH"/>
    <property type="match status" value="1"/>
</dbReference>
<keyword evidence="6" id="KW-1185">Reference proteome</keyword>
<dbReference type="RefSeq" id="WP_203932325.1">
    <property type="nucleotide sequence ID" value="NZ_BOPH01000102.1"/>
</dbReference>
<name>A0A8J4A255_9ACTN</name>
<evidence type="ECO:0000313" key="6">
    <source>
        <dbReference type="Proteomes" id="UP000635606"/>
    </source>
</evidence>
<dbReference type="PANTHER" id="PTHR10412">
    <property type="entry name" value="MANNOSYL-OLIGOSACCHARIDE GLUCOSIDASE"/>
    <property type="match status" value="1"/>
</dbReference>
<keyword evidence="2" id="KW-0378">Hydrolase</keyword>
<dbReference type="AlphaFoldDB" id="A0A8J4A255"/>
<proteinExistence type="inferred from homology"/>